<dbReference type="EMBL" id="JAWWNJ010000194">
    <property type="protein sequence ID" value="KAK6972112.1"/>
    <property type="molecule type" value="Genomic_DNA"/>
</dbReference>
<sequence>MFDFSPVCMVPQYCLNINPVKIPYAEVCRPLPKIAATGLIIAQKCSSLPLTSKIVNFVKLSSELTRVIDKHVHRPLRKKPKSVSTSSSMPHNVGVSNASCSQPRVHHTHTLPAASLLGLVLLRRHASQTSPCVLTFATAQNSRRYRKIPPLLYMDAERLDDAIPNAHICNRRLAAPSTNFLLDEYAGLVRRVAPSPPHLSEARRIGLYAYDSDTIRLLDACSALFGACTETESVVPQIAATWWYYEAEVHR</sequence>
<protein>
    <submittedName>
        <fullName evidence="1">Uncharacterized protein</fullName>
    </submittedName>
</protein>
<accession>A0AAV9Z6Y6</accession>
<dbReference type="Proteomes" id="UP001362999">
    <property type="component" value="Unassembled WGS sequence"/>
</dbReference>
<evidence type="ECO:0000313" key="1">
    <source>
        <dbReference type="EMBL" id="KAK6972112.1"/>
    </source>
</evidence>
<dbReference type="AlphaFoldDB" id="A0AAV9Z6Y6"/>
<name>A0AAV9Z6Y6_9AGAR</name>
<keyword evidence="2" id="KW-1185">Reference proteome</keyword>
<proteinExistence type="predicted"/>
<organism evidence="1 2">
    <name type="scientific">Favolaschia claudopus</name>
    <dbReference type="NCBI Taxonomy" id="2862362"/>
    <lineage>
        <taxon>Eukaryota</taxon>
        <taxon>Fungi</taxon>
        <taxon>Dikarya</taxon>
        <taxon>Basidiomycota</taxon>
        <taxon>Agaricomycotina</taxon>
        <taxon>Agaricomycetes</taxon>
        <taxon>Agaricomycetidae</taxon>
        <taxon>Agaricales</taxon>
        <taxon>Marasmiineae</taxon>
        <taxon>Mycenaceae</taxon>
        <taxon>Favolaschia</taxon>
    </lineage>
</organism>
<reference evidence="1 2" key="1">
    <citation type="journal article" date="2024" name="J Genomics">
        <title>Draft genome sequencing and assembly of Favolaschia claudopus CIRM-BRFM 2984 isolated from oak limbs.</title>
        <authorList>
            <person name="Navarro D."/>
            <person name="Drula E."/>
            <person name="Chaduli D."/>
            <person name="Cazenave R."/>
            <person name="Ahrendt S."/>
            <person name="Wang J."/>
            <person name="Lipzen A."/>
            <person name="Daum C."/>
            <person name="Barry K."/>
            <person name="Grigoriev I.V."/>
            <person name="Favel A."/>
            <person name="Rosso M.N."/>
            <person name="Martin F."/>
        </authorList>
    </citation>
    <scope>NUCLEOTIDE SEQUENCE [LARGE SCALE GENOMIC DNA]</scope>
    <source>
        <strain evidence="1 2">CIRM-BRFM 2984</strain>
    </source>
</reference>
<evidence type="ECO:0000313" key="2">
    <source>
        <dbReference type="Proteomes" id="UP001362999"/>
    </source>
</evidence>
<comment type="caution">
    <text evidence="1">The sequence shown here is derived from an EMBL/GenBank/DDBJ whole genome shotgun (WGS) entry which is preliminary data.</text>
</comment>
<gene>
    <name evidence="1" type="ORF">R3P38DRAFT_3379086</name>
</gene>